<reference evidence="5 6" key="1">
    <citation type="journal article" date="2023" name="Antonie Van Leeuwenhoek">
        <title>Mesoterricola silvestris gen. nov., sp. nov., Mesoterricola sediminis sp. nov., Geothrix oryzae sp. nov., Geothrix edaphica sp. nov., Geothrix rubra sp. nov., and Geothrix limicola sp. nov., six novel members of Acidobacteriota isolated from soils.</title>
        <authorList>
            <person name="Itoh H."/>
            <person name="Sugisawa Y."/>
            <person name="Mise K."/>
            <person name="Xu Z."/>
            <person name="Kuniyasu M."/>
            <person name="Ushijima N."/>
            <person name="Kawano K."/>
            <person name="Kobayashi E."/>
            <person name="Shiratori Y."/>
            <person name="Masuda Y."/>
            <person name="Senoo K."/>
        </authorList>
    </citation>
    <scope>NUCLEOTIDE SEQUENCE [LARGE SCALE GENOMIC DNA]</scope>
    <source>
        <strain evidence="5 6">Red803</strain>
    </source>
</reference>
<keyword evidence="6" id="KW-1185">Reference proteome</keyword>
<feature type="chain" id="PRO_5046420935" description="VCBS repeat-containing protein" evidence="4">
    <location>
        <begin position="27"/>
        <end position="395"/>
    </location>
</feature>
<dbReference type="SMART" id="SM00191">
    <property type="entry name" value="Int_alpha"/>
    <property type="match status" value="2"/>
</dbReference>
<evidence type="ECO:0000313" key="6">
    <source>
        <dbReference type="Proteomes" id="UP001165089"/>
    </source>
</evidence>
<feature type="signal peptide" evidence="4">
    <location>
        <begin position="1"/>
        <end position="26"/>
    </location>
</feature>
<dbReference type="SUPFAM" id="SSF69318">
    <property type="entry name" value="Integrin alpha N-terminal domain"/>
    <property type="match status" value="1"/>
</dbReference>
<dbReference type="InterPro" id="IPR013519">
    <property type="entry name" value="Int_alpha_beta-p"/>
</dbReference>
<dbReference type="PRINTS" id="PR01185">
    <property type="entry name" value="INTEGRINA"/>
</dbReference>
<dbReference type="InterPro" id="IPR013517">
    <property type="entry name" value="FG-GAP"/>
</dbReference>
<protein>
    <recommendedName>
        <fullName evidence="7">VCBS repeat-containing protein</fullName>
    </recommendedName>
</protein>
<dbReference type="Gene3D" id="2.130.10.130">
    <property type="entry name" value="Integrin alpha, N-terminal"/>
    <property type="match status" value="2"/>
</dbReference>
<dbReference type="EMBL" id="BSDD01000003">
    <property type="protein sequence ID" value="GLH70476.1"/>
    <property type="molecule type" value="Genomic_DNA"/>
</dbReference>
<dbReference type="Pfam" id="PF13517">
    <property type="entry name" value="FG-GAP_3"/>
    <property type="match status" value="3"/>
</dbReference>
<accession>A0ABQ5Q7U1</accession>
<name>A0ABQ5Q7U1_9BACT</name>
<dbReference type="PANTHER" id="PTHR46580">
    <property type="entry name" value="SENSOR KINASE-RELATED"/>
    <property type="match status" value="1"/>
</dbReference>
<evidence type="ECO:0000256" key="1">
    <source>
        <dbReference type="ARBA" id="ARBA00022729"/>
    </source>
</evidence>
<proteinExistence type="predicted"/>
<evidence type="ECO:0000256" key="2">
    <source>
        <dbReference type="ARBA" id="ARBA00022737"/>
    </source>
</evidence>
<dbReference type="RefSeq" id="WP_285725277.1">
    <property type="nucleotide sequence ID" value="NZ_BSDD01000003.1"/>
</dbReference>
<evidence type="ECO:0000256" key="3">
    <source>
        <dbReference type="ARBA" id="ARBA00023180"/>
    </source>
</evidence>
<dbReference type="Proteomes" id="UP001165089">
    <property type="component" value="Unassembled WGS sequence"/>
</dbReference>
<organism evidence="5 6">
    <name type="scientific">Geothrix rubra</name>
    <dbReference type="NCBI Taxonomy" id="2927977"/>
    <lineage>
        <taxon>Bacteria</taxon>
        <taxon>Pseudomonadati</taxon>
        <taxon>Acidobacteriota</taxon>
        <taxon>Holophagae</taxon>
        <taxon>Holophagales</taxon>
        <taxon>Holophagaceae</taxon>
        <taxon>Geothrix</taxon>
    </lineage>
</organism>
<comment type="caution">
    <text evidence="5">The sequence shown here is derived from an EMBL/GenBank/DDBJ whole genome shotgun (WGS) entry which is preliminary data.</text>
</comment>
<sequence length="395" mass="38991">MRRPTLLLLGSLGLAALMGCSGSDSSSGPTYGYLVNGIAVADLDGNGLPDILGLVSNSVDGSPTPGYLSTRLQTSAGAFALPTRFGVGATPANFVLADLNGDGRLDLVVANASDASVTVRLADPAHPGAFLPATVLSTPGRTPLDVAVGDLNGDGLPDVAVAASGANSVLVFDQTTGGAFAAPVAIAVGGDPQAVAVGDLDGNGLPDLAVATSSNAVSVLLQTSAGTFAPAVDYATGVNPSALKVVDLNGDGKLDLLTANYGATAGPNTLGLSVLLQGATAGTFQAATTYATDYRSAALAVGDLDGDGRLDVVVANAGLPGFPGSVSVLRQDPANPGNLLPASNLLGLWGPLGVAIADMDGDGHPDLVVADGDITVRYQSATTPLTFGPPQAFYN</sequence>
<dbReference type="InterPro" id="IPR028994">
    <property type="entry name" value="Integrin_alpha_N"/>
</dbReference>
<evidence type="ECO:0008006" key="7">
    <source>
        <dbReference type="Google" id="ProtNLM"/>
    </source>
</evidence>
<dbReference type="PROSITE" id="PS51257">
    <property type="entry name" value="PROKAR_LIPOPROTEIN"/>
    <property type="match status" value="1"/>
</dbReference>
<keyword evidence="2" id="KW-0677">Repeat</keyword>
<gene>
    <name evidence="5" type="ORF">GETHPA_20090</name>
</gene>
<evidence type="ECO:0000313" key="5">
    <source>
        <dbReference type="EMBL" id="GLH70476.1"/>
    </source>
</evidence>
<dbReference type="PANTHER" id="PTHR46580:SF4">
    <property type="entry name" value="ATP_GTP-BINDING PROTEIN"/>
    <property type="match status" value="1"/>
</dbReference>
<dbReference type="InterPro" id="IPR000413">
    <property type="entry name" value="Integrin_alpha"/>
</dbReference>
<evidence type="ECO:0000256" key="4">
    <source>
        <dbReference type="SAM" id="SignalP"/>
    </source>
</evidence>
<keyword evidence="3" id="KW-0325">Glycoprotein</keyword>
<keyword evidence="1 4" id="KW-0732">Signal</keyword>